<dbReference type="AlphaFoldDB" id="A0A2A7ARR4"/>
<name>A0A2A7ARR4_9FIRM</name>
<organism evidence="2 3">
    <name type="scientific">Faecalibacterium prausnitzii</name>
    <dbReference type="NCBI Taxonomy" id="853"/>
    <lineage>
        <taxon>Bacteria</taxon>
        <taxon>Bacillati</taxon>
        <taxon>Bacillota</taxon>
        <taxon>Clostridia</taxon>
        <taxon>Eubacteriales</taxon>
        <taxon>Oscillospiraceae</taxon>
        <taxon>Faecalibacterium</taxon>
    </lineage>
</organism>
<feature type="coiled-coil region" evidence="1">
    <location>
        <begin position="2"/>
        <end position="33"/>
    </location>
</feature>
<dbReference type="Proteomes" id="UP000220005">
    <property type="component" value="Unassembled WGS sequence"/>
</dbReference>
<dbReference type="RefSeq" id="WP_097839367.1">
    <property type="nucleotide sequence ID" value="NZ_NMTY01000012.1"/>
</dbReference>
<proteinExistence type="predicted"/>
<sequence length="161" mass="17864">MINLDTEQLKSLLAQLESANNQIDEAMACLQRVTTHSSWGCAERNTINEHILENRQQMQRVQQESESFLTATRAVADDFCTTENDISNWFASVDEAIARVNGIRVGSIASIAAAAKKAFENIKWKTTCPHMAPRIGVIGKIVSSRVSVSYMSQTKLSDMDL</sequence>
<keyword evidence="1" id="KW-0175">Coiled coil</keyword>
<evidence type="ECO:0000313" key="2">
    <source>
        <dbReference type="EMBL" id="PDX81728.1"/>
    </source>
</evidence>
<comment type="caution">
    <text evidence="2">The sequence shown here is derived from an EMBL/GenBank/DDBJ whole genome shotgun (WGS) entry which is preliminary data.</text>
</comment>
<reference evidence="2 3" key="1">
    <citation type="journal article" date="2017" name="Front. Microbiol.">
        <title>New Insights into the Diversity of the Genus Faecalibacterium.</title>
        <authorList>
            <person name="Benevides L."/>
            <person name="Burman S."/>
            <person name="Martin R."/>
            <person name="Robert V."/>
            <person name="Thomas M."/>
            <person name="Miquel S."/>
            <person name="Chain F."/>
            <person name="Sokol H."/>
            <person name="Bermudez-Humaran L.G."/>
            <person name="Morrison M."/>
            <person name="Langella P."/>
            <person name="Azevedo V.A."/>
            <person name="Chatel J.M."/>
            <person name="Soares S."/>
        </authorList>
    </citation>
    <scope>NUCLEOTIDE SEQUENCE [LARGE SCALE GENOMIC DNA]</scope>
    <source>
        <strain evidence="2 3">CNCM I 4575</strain>
    </source>
</reference>
<dbReference type="EMBL" id="NMTY01000012">
    <property type="protein sequence ID" value="PDX81728.1"/>
    <property type="molecule type" value="Genomic_DNA"/>
</dbReference>
<evidence type="ECO:0000256" key="1">
    <source>
        <dbReference type="SAM" id="Coils"/>
    </source>
</evidence>
<dbReference type="Gene3D" id="1.10.287.1060">
    <property type="entry name" value="ESAT-6-like"/>
    <property type="match status" value="1"/>
</dbReference>
<protein>
    <submittedName>
        <fullName evidence="2">Uncharacterized protein</fullName>
    </submittedName>
</protein>
<evidence type="ECO:0000313" key="3">
    <source>
        <dbReference type="Proteomes" id="UP000220005"/>
    </source>
</evidence>
<gene>
    <name evidence="2" type="ORF">CGS58_06540</name>
</gene>
<accession>A0A2A7ARR4</accession>